<feature type="compositionally biased region" description="Polar residues" evidence="5">
    <location>
        <begin position="109"/>
        <end position="118"/>
    </location>
</feature>
<dbReference type="PROSITE" id="PS50062">
    <property type="entry name" value="BCL2_FAMILY"/>
    <property type="match status" value="1"/>
</dbReference>
<dbReference type="GO" id="GO:0051400">
    <property type="term" value="F:BH domain binding"/>
    <property type="evidence" value="ECO:0007669"/>
    <property type="project" value="TreeGrafter"/>
</dbReference>
<dbReference type="GO" id="GO:0001836">
    <property type="term" value="P:release of cytochrome c from mitochondria"/>
    <property type="evidence" value="ECO:0007669"/>
    <property type="project" value="TreeGrafter"/>
</dbReference>
<evidence type="ECO:0000256" key="2">
    <source>
        <dbReference type="ARBA" id="ARBA00009458"/>
    </source>
</evidence>
<dbReference type="CDD" id="cd06845">
    <property type="entry name" value="Bcl-2_like"/>
    <property type="match status" value="1"/>
</dbReference>
<keyword evidence="6" id="KW-0812">Transmembrane</keyword>
<dbReference type="InterPro" id="IPR036834">
    <property type="entry name" value="Bcl-2-like_sf"/>
</dbReference>
<sequence length="412" mass="46701">MICQPCAGLIFCPPSVLWISADHGGLKRGKPGTVKKARRREEQRRTAAKRNSLFKHKMSQNGELVASYINYKLSQRNYPLNHMELLEHPNRTDGEEAGLGEEQRVATHANGTVNGTSPGTPPASPLRQQRLPSTTDLDAVKEALRDSANEFELRYALAFSDLHNQLHITPATAYQSFENVMDEVFRDGVNWGRIVGLFAFGGALCVECVEKEMSPLVGRIIEWMTVYLDNHIQPWIQSQGGWIPLMPTVSVLEYRGLGRERFAEMFGQDAAAESRRSQESFKKWLLAGMTLVTGWWWARSSPRSACEDPLPLQEDKMKVPFVSSELLMMFTPPFLPPHTPEDSCVELWRKSQRTGIVPSILVQLFFAPLKPLFLLLLSIRLCLYASVLTHFWFPNLAFTKRLKLTPVFEDIK</sequence>
<dbReference type="AlphaFoldDB" id="A0A7J5ZFP9"/>
<keyword evidence="9" id="KW-1185">Reference proteome</keyword>
<dbReference type="InterPro" id="IPR020717">
    <property type="entry name" value="Bcl2_BH1_motif_CS"/>
</dbReference>
<organism evidence="8 9">
    <name type="scientific">Dissostichus mawsoni</name>
    <name type="common">Antarctic cod</name>
    <dbReference type="NCBI Taxonomy" id="36200"/>
    <lineage>
        <taxon>Eukaryota</taxon>
        <taxon>Metazoa</taxon>
        <taxon>Chordata</taxon>
        <taxon>Craniata</taxon>
        <taxon>Vertebrata</taxon>
        <taxon>Euteleostomi</taxon>
        <taxon>Actinopterygii</taxon>
        <taxon>Neopterygii</taxon>
        <taxon>Teleostei</taxon>
        <taxon>Neoteleostei</taxon>
        <taxon>Acanthomorphata</taxon>
        <taxon>Eupercaria</taxon>
        <taxon>Perciformes</taxon>
        <taxon>Notothenioidei</taxon>
        <taxon>Nototheniidae</taxon>
        <taxon>Dissostichus</taxon>
    </lineage>
</organism>
<evidence type="ECO:0000256" key="4">
    <source>
        <dbReference type="ARBA" id="ARBA00023136"/>
    </source>
</evidence>
<feature type="transmembrane region" description="Helical" evidence="6">
    <location>
        <begin position="372"/>
        <end position="393"/>
    </location>
</feature>
<dbReference type="SUPFAM" id="SSF56854">
    <property type="entry name" value="Bcl-2 inhibitors of programmed cell death"/>
    <property type="match status" value="1"/>
</dbReference>
<dbReference type="EMBL" id="JAAKFY010000002">
    <property type="protein sequence ID" value="KAF3859991.1"/>
    <property type="molecule type" value="Genomic_DNA"/>
</dbReference>
<dbReference type="Pfam" id="PF02180">
    <property type="entry name" value="BH4"/>
    <property type="match status" value="1"/>
</dbReference>
<dbReference type="PRINTS" id="PR01862">
    <property type="entry name" value="BCL2FAMILY"/>
</dbReference>
<dbReference type="InterPro" id="IPR003093">
    <property type="entry name" value="Bcl2_BH4"/>
</dbReference>
<evidence type="ECO:0000256" key="1">
    <source>
        <dbReference type="ARBA" id="ARBA00004370"/>
    </source>
</evidence>
<reference evidence="8 9" key="1">
    <citation type="submission" date="2020-03" db="EMBL/GenBank/DDBJ databases">
        <title>Dissostichus mawsoni Genome sequencing and assembly.</title>
        <authorList>
            <person name="Park H."/>
        </authorList>
    </citation>
    <scope>NUCLEOTIDE SEQUENCE [LARGE SCALE GENOMIC DNA]</scope>
    <source>
        <strain evidence="8">DM0001</strain>
        <tissue evidence="8">Muscle</tissue>
    </source>
</reference>
<feature type="region of interest" description="Disordered" evidence="5">
    <location>
        <begin position="109"/>
        <end position="132"/>
    </location>
</feature>
<dbReference type="InterPro" id="IPR026298">
    <property type="entry name" value="Bcl-2_fam"/>
</dbReference>
<dbReference type="PANTHER" id="PTHR11256:SF12">
    <property type="entry name" value="BCL-2-LIKE PROTEIN 1"/>
    <property type="match status" value="1"/>
</dbReference>
<dbReference type="InterPro" id="IPR046371">
    <property type="entry name" value="Bcl-2_BH1-3"/>
</dbReference>
<dbReference type="SMART" id="SM00337">
    <property type="entry name" value="BCL"/>
    <property type="match status" value="1"/>
</dbReference>
<dbReference type="OrthoDB" id="6021377at2759"/>
<keyword evidence="4 6" id="KW-0472">Membrane</keyword>
<evidence type="ECO:0000313" key="8">
    <source>
        <dbReference type="EMBL" id="KAF3859991.1"/>
    </source>
</evidence>
<comment type="similarity">
    <text evidence="2">Belongs to the Bcl-2 family.</text>
</comment>
<dbReference type="PRINTS" id="PR01864">
    <property type="entry name" value="APOPREGBCLX"/>
</dbReference>
<feature type="non-terminal residue" evidence="8">
    <location>
        <position position="1"/>
    </location>
</feature>
<dbReference type="PROSITE" id="PS01080">
    <property type="entry name" value="BH1"/>
    <property type="match status" value="1"/>
</dbReference>
<dbReference type="PANTHER" id="PTHR11256">
    <property type="entry name" value="BCL-2 RELATED"/>
    <property type="match status" value="1"/>
</dbReference>
<keyword evidence="3" id="KW-0053">Apoptosis</keyword>
<dbReference type="InterPro" id="IPR013279">
    <property type="entry name" value="Apop_reg_BclX"/>
</dbReference>
<evidence type="ECO:0000256" key="6">
    <source>
        <dbReference type="SAM" id="Phobius"/>
    </source>
</evidence>
<dbReference type="GO" id="GO:0008630">
    <property type="term" value="P:intrinsic apoptotic signaling pathway in response to DNA damage"/>
    <property type="evidence" value="ECO:0007669"/>
    <property type="project" value="TreeGrafter"/>
</dbReference>
<dbReference type="Gene3D" id="1.10.437.10">
    <property type="entry name" value="Blc2-like"/>
    <property type="match status" value="1"/>
</dbReference>
<feature type="domain" description="Bcl-2 Bcl-2 homology region 1-3" evidence="7">
    <location>
        <begin position="144"/>
        <end position="242"/>
    </location>
</feature>
<dbReference type="Pfam" id="PF00452">
    <property type="entry name" value="Bcl-2"/>
    <property type="match status" value="1"/>
</dbReference>
<comment type="subcellular location">
    <subcellularLocation>
        <location evidence="1">Membrane</location>
    </subcellularLocation>
</comment>
<dbReference type="GO" id="GO:0042981">
    <property type="term" value="P:regulation of apoptotic process"/>
    <property type="evidence" value="ECO:0007669"/>
    <property type="project" value="InterPro"/>
</dbReference>
<gene>
    <name evidence="8" type="ORF">F7725_000246</name>
</gene>
<feature type="compositionally biased region" description="Basic residues" evidence="5">
    <location>
        <begin position="27"/>
        <end position="38"/>
    </location>
</feature>
<comment type="caution">
    <text evidence="8">The sequence shown here is derived from an EMBL/GenBank/DDBJ whole genome shotgun (WGS) entry which is preliminary data.</text>
</comment>
<proteinExistence type="inferred from homology"/>
<protein>
    <recommendedName>
        <fullName evidence="7">Bcl-2 Bcl-2 homology region 1-3 domain-containing protein</fullName>
    </recommendedName>
</protein>
<dbReference type="GO" id="GO:0097192">
    <property type="term" value="P:extrinsic apoptotic signaling pathway in absence of ligand"/>
    <property type="evidence" value="ECO:0007669"/>
    <property type="project" value="TreeGrafter"/>
</dbReference>
<evidence type="ECO:0000256" key="5">
    <source>
        <dbReference type="SAM" id="MobiDB-lite"/>
    </source>
</evidence>
<name>A0A7J5ZFP9_DISMA</name>
<dbReference type="GO" id="GO:0005741">
    <property type="term" value="C:mitochondrial outer membrane"/>
    <property type="evidence" value="ECO:0007669"/>
    <property type="project" value="TreeGrafter"/>
</dbReference>
<feature type="region of interest" description="Disordered" evidence="5">
    <location>
        <begin position="27"/>
        <end position="49"/>
    </location>
</feature>
<keyword evidence="6" id="KW-1133">Transmembrane helix</keyword>
<evidence type="ECO:0000313" key="9">
    <source>
        <dbReference type="Proteomes" id="UP000518266"/>
    </source>
</evidence>
<evidence type="ECO:0000259" key="7">
    <source>
        <dbReference type="SMART" id="SM00337"/>
    </source>
</evidence>
<dbReference type="Proteomes" id="UP000518266">
    <property type="component" value="Unassembled WGS sequence"/>
</dbReference>
<dbReference type="InterPro" id="IPR002475">
    <property type="entry name" value="Bcl2-like"/>
</dbReference>
<accession>A0A7J5ZFP9</accession>
<evidence type="ECO:0000256" key="3">
    <source>
        <dbReference type="ARBA" id="ARBA00022703"/>
    </source>
</evidence>